<evidence type="ECO:0000313" key="7">
    <source>
        <dbReference type="Proteomes" id="UP000500938"/>
    </source>
</evidence>
<proteinExistence type="inferred from homology"/>
<name>A0A6M4ISU8_9BACT</name>
<dbReference type="Proteomes" id="UP000500938">
    <property type="component" value="Chromosome"/>
</dbReference>
<organism evidence="6 7">
    <name type="scientific">Gemmatimonas groenlandica</name>
    <dbReference type="NCBI Taxonomy" id="2732249"/>
    <lineage>
        <taxon>Bacteria</taxon>
        <taxon>Pseudomonadati</taxon>
        <taxon>Gemmatimonadota</taxon>
        <taxon>Gemmatimonadia</taxon>
        <taxon>Gemmatimonadales</taxon>
        <taxon>Gemmatimonadaceae</taxon>
        <taxon>Gemmatimonas</taxon>
    </lineage>
</organism>
<dbReference type="Pfam" id="PF00831">
    <property type="entry name" value="Ribosomal_L29"/>
    <property type="match status" value="1"/>
</dbReference>
<dbReference type="Gene3D" id="1.10.287.310">
    <property type="match status" value="1"/>
</dbReference>
<dbReference type="InterPro" id="IPR001854">
    <property type="entry name" value="Ribosomal_uL29"/>
</dbReference>
<dbReference type="InterPro" id="IPR036049">
    <property type="entry name" value="Ribosomal_uL29_sf"/>
</dbReference>
<evidence type="ECO:0000256" key="3">
    <source>
        <dbReference type="ARBA" id="ARBA00023274"/>
    </source>
</evidence>
<dbReference type="KEGG" id="ggr:HKW67_10475"/>
<evidence type="ECO:0000256" key="4">
    <source>
        <dbReference type="ARBA" id="ARBA00035204"/>
    </source>
</evidence>
<keyword evidence="2 5" id="KW-0689">Ribosomal protein</keyword>
<keyword evidence="7" id="KW-1185">Reference proteome</keyword>
<dbReference type="EMBL" id="CP053085">
    <property type="protein sequence ID" value="QJR35902.1"/>
    <property type="molecule type" value="Genomic_DNA"/>
</dbReference>
<evidence type="ECO:0000256" key="2">
    <source>
        <dbReference type="ARBA" id="ARBA00022980"/>
    </source>
</evidence>
<keyword evidence="3 5" id="KW-0687">Ribonucleoprotein</keyword>
<evidence type="ECO:0000256" key="5">
    <source>
        <dbReference type="HAMAP-Rule" id="MF_00374"/>
    </source>
</evidence>
<evidence type="ECO:0000256" key="1">
    <source>
        <dbReference type="ARBA" id="ARBA00009254"/>
    </source>
</evidence>
<dbReference type="GO" id="GO:0005840">
    <property type="term" value="C:ribosome"/>
    <property type="evidence" value="ECO:0007669"/>
    <property type="project" value="UniProtKB-KW"/>
</dbReference>
<accession>A0A6M4ISU8</accession>
<dbReference type="NCBIfam" id="TIGR00012">
    <property type="entry name" value="L29"/>
    <property type="match status" value="1"/>
</dbReference>
<dbReference type="GO" id="GO:0006412">
    <property type="term" value="P:translation"/>
    <property type="evidence" value="ECO:0007669"/>
    <property type="project" value="UniProtKB-UniRule"/>
</dbReference>
<gene>
    <name evidence="5 6" type="primary">rpmC</name>
    <name evidence="6" type="ORF">HKW67_10475</name>
</gene>
<dbReference type="AlphaFoldDB" id="A0A6M4ISU8"/>
<dbReference type="RefSeq" id="WP_171225333.1">
    <property type="nucleotide sequence ID" value="NZ_CP053085.1"/>
</dbReference>
<dbReference type="SUPFAM" id="SSF46561">
    <property type="entry name" value="Ribosomal protein L29 (L29p)"/>
    <property type="match status" value="1"/>
</dbReference>
<comment type="similarity">
    <text evidence="1 5">Belongs to the universal ribosomal protein uL29 family.</text>
</comment>
<dbReference type="GO" id="GO:1990904">
    <property type="term" value="C:ribonucleoprotein complex"/>
    <property type="evidence" value="ECO:0007669"/>
    <property type="project" value="UniProtKB-KW"/>
</dbReference>
<reference evidence="6 7" key="1">
    <citation type="submission" date="2020-05" db="EMBL/GenBank/DDBJ databases">
        <title>Complete genome sequence of Gemmatimonas greenlandica TET16.</title>
        <authorList>
            <person name="Zeng Y."/>
        </authorList>
    </citation>
    <scope>NUCLEOTIDE SEQUENCE [LARGE SCALE GENOMIC DNA]</scope>
    <source>
        <strain evidence="6 7">TET16</strain>
    </source>
</reference>
<dbReference type="CDD" id="cd00427">
    <property type="entry name" value="Ribosomal_L29_HIP"/>
    <property type="match status" value="1"/>
</dbReference>
<sequence length="67" mass="7992">MKSEEIRALAENELVARIAELEEERFRLKFRSGTEALEEPLRLRSIRRDIARLKTVQRERQLATRGR</sequence>
<evidence type="ECO:0000313" key="6">
    <source>
        <dbReference type="EMBL" id="QJR35902.1"/>
    </source>
</evidence>
<dbReference type="GO" id="GO:0003735">
    <property type="term" value="F:structural constituent of ribosome"/>
    <property type="evidence" value="ECO:0007669"/>
    <property type="project" value="InterPro"/>
</dbReference>
<protein>
    <recommendedName>
        <fullName evidence="4 5">Large ribosomal subunit protein uL29</fullName>
    </recommendedName>
</protein>
<dbReference type="HAMAP" id="MF_00374">
    <property type="entry name" value="Ribosomal_uL29"/>
    <property type="match status" value="1"/>
</dbReference>